<dbReference type="EMBL" id="LR796484">
    <property type="protein sequence ID" value="CAB4147997.1"/>
    <property type="molecule type" value="Genomic_DNA"/>
</dbReference>
<organism evidence="1">
    <name type="scientific">uncultured Caudovirales phage</name>
    <dbReference type="NCBI Taxonomy" id="2100421"/>
    <lineage>
        <taxon>Viruses</taxon>
        <taxon>Duplodnaviria</taxon>
        <taxon>Heunggongvirae</taxon>
        <taxon>Uroviricota</taxon>
        <taxon>Caudoviricetes</taxon>
        <taxon>Peduoviridae</taxon>
        <taxon>Maltschvirus</taxon>
        <taxon>Maltschvirus maltsch</taxon>
    </lineage>
</organism>
<sequence length="71" mass="7777">MEGTMTVEEVDQLVESFLALDLVDGLPDGLDAQALEAIIAIPKSPGESYTDQECLQLIHRVANHWAQLVDL</sequence>
<dbReference type="EMBL" id="LR796666">
    <property type="protein sequence ID" value="CAB4158228.1"/>
    <property type="molecule type" value="Genomic_DNA"/>
</dbReference>
<name>A0A6J5MQI8_9CAUD</name>
<evidence type="ECO:0000313" key="1">
    <source>
        <dbReference type="EMBL" id="CAB4147997.1"/>
    </source>
</evidence>
<accession>A0A6J5MQI8</accession>
<gene>
    <name evidence="1" type="ORF">UFOVP429_71</name>
    <name evidence="2" type="ORF">UFOVP696_96</name>
</gene>
<evidence type="ECO:0000313" key="2">
    <source>
        <dbReference type="EMBL" id="CAB4158228.1"/>
    </source>
</evidence>
<protein>
    <submittedName>
        <fullName evidence="1">Uncharacterized protein</fullName>
    </submittedName>
</protein>
<proteinExistence type="predicted"/>
<reference evidence="1" key="1">
    <citation type="submission" date="2020-04" db="EMBL/GenBank/DDBJ databases">
        <authorList>
            <person name="Chiriac C."/>
            <person name="Salcher M."/>
            <person name="Ghai R."/>
            <person name="Kavagutti S V."/>
        </authorList>
    </citation>
    <scope>NUCLEOTIDE SEQUENCE</scope>
</reference>